<dbReference type="InterPro" id="IPR036188">
    <property type="entry name" value="FAD/NAD-bd_sf"/>
</dbReference>
<dbReference type="Pfam" id="PF05199">
    <property type="entry name" value="GMC_oxred_C"/>
    <property type="match status" value="1"/>
</dbReference>
<dbReference type="Gene3D" id="3.30.410.40">
    <property type="match status" value="1"/>
</dbReference>
<reference evidence="4 5" key="1">
    <citation type="submission" date="2019-11" db="EMBL/GenBank/DDBJ databases">
        <authorList>
            <person name="Dong K."/>
        </authorList>
    </citation>
    <scope>NUCLEOTIDE SEQUENCE [LARGE SCALE GENOMIC DNA]</scope>
    <source>
        <strain evidence="4 5">JCM 17370</strain>
    </source>
</reference>
<evidence type="ECO:0000313" key="4">
    <source>
        <dbReference type="EMBL" id="MTH33186.1"/>
    </source>
</evidence>
<dbReference type="InterPro" id="IPR012132">
    <property type="entry name" value="GMC_OxRdtase"/>
</dbReference>
<feature type="binding site" evidence="2">
    <location>
        <position position="277"/>
    </location>
    <ligand>
        <name>FAD</name>
        <dbReference type="ChEBI" id="CHEBI:57692"/>
    </ligand>
</feature>
<dbReference type="AlphaFoldDB" id="A0A844GWW2"/>
<dbReference type="Proteomes" id="UP000442533">
    <property type="component" value="Unassembled WGS sequence"/>
</dbReference>
<dbReference type="InterPro" id="IPR007867">
    <property type="entry name" value="GMC_OxRtase_C"/>
</dbReference>
<dbReference type="Gene3D" id="3.50.50.60">
    <property type="entry name" value="FAD/NAD(P)-binding domain"/>
    <property type="match status" value="1"/>
</dbReference>
<comment type="caution">
    <text evidence="4">The sequence shown here is derived from an EMBL/GenBank/DDBJ whole genome shotgun (WGS) entry which is preliminary data.</text>
</comment>
<organism evidence="4 5">
    <name type="scientific">Paracoccus limosus</name>
    <dbReference type="NCBI Taxonomy" id="913252"/>
    <lineage>
        <taxon>Bacteria</taxon>
        <taxon>Pseudomonadati</taxon>
        <taxon>Pseudomonadota</taxon>
        <taxon>Alphaproteobacteria</taxon>
        <taxon>Rhodobacterales</taxon>
        <taxon>Paracoccaceae</taxon>
        <taxon>Paracoccus</taxon>
    </lineage>
</organism>
<dbReference type="PIRSF" id="PIRSF000137">
    <property type="entry name" value="Alcohol_oxidase"/>
    <property type="match status" value="1"/>
</dbReference>
<evidence type="ECO:0000256" key="1">
    <source>
        <dbReference type="ARBA" id="ARBA00010790"/>
    </source>
</evidence>
<comment type="cofactor">
    <cofactor evidence="2">
        <name>FAD</name>
        <dbReference type="ChEBI" id="CHEBI:57692"/>
    </cofactor>
</comment>
<keyword evidence="5" id="KW-1185">Reference proteome</keyword>
<proteinExistence type="inferred from homology"/>
<dbReference type="SUPFAM" id="SSF51905">
    <property type="entry name" value="FAD/NAD(P)-binding domain"/>
    <property type="match status" value="1"/>
</dbReference>
<gene>
    <name evidence="4" type="ORF">GL279_01080</name>
</gene>
<sequence>MAGGAPDYIVVGAGAGGAVVAARLAQSGQRVLVIEAGGDPSAEIQDGAQDMPVRDAIRVPAFHAFASEHPDLCADYWVKHHDDPDLCRRDWRYDPQRGGVLYPRAKGLGGCTTHHAMIMVRPNDSDWNQIAAITGDAGWRASAMQRHFERIECCRYRFFLWRWLARLTGLNPTGHGWSGWQTTERAIPMRAILDLPLRLALRRSINSATDVLEGEGARWETSTLDPNDRRWWNRGIAGIRVAPLGTRRHARHGPRERLLDIHERHPDRLELRLHCKVLRIEIRDGRARGVLIRTRDGTTELIEARREVILAAGAFGTPHLLMLSGIGPAAHLESHGIRSVQDLPGVGGNLQDRYEIGVVNRMKKPWRAMRGVEYTRKDRHYRIWKWFGRGNYASNGVLFSLALRSDPRLAETDLHCFALLADFRGYYQGYSERIRRGDYLSWVILKAYAANRAGSVRLAGPDPDTQPEIRCRSFQGPGGDEDLDAMVRAILIVRRLGDSLDDQVAAEEEPGRQRSSDASLRDYVRDNAWGHHACGTAAMGPQDQGGVLDSRLRVHGIAGLRVVDASAFPRIPGYFLAMAVFMLAERAAEMIAEDAVTQP</sequence>
<evidence type="ECO:0000259" key="3">
    <source>
        <dbReference type="PROSITE" id="PS00624"/>
    </source>
</evidence>
<dbReference type="RefSeq" id="WP_155062744.1">
    <property type="nucleotide sequence ID" value="NZ_WMIF01000001.1"/>
</dbReference>
<dbReference type="Pfam" id="PF00732">
    <property type="entry name" value="GMC_oxred_N"/>
    <property type="match status" value="1"/>
</dbReference>
<dbReference type="PANTHER" id="PTHR11552:SF213">
    <property type="entry name" value="DEHYDROGENASE, PUTATIVE-RELATED"/>
    <property type="match status" value="1"/>
</dbReference>
<evidence type="ECO:0000256" key="2">
    <source>
        <dbReference type="PIRSR" id="PIRSR000137-2"/>
    </source>
</evidence>
<dbReference type="GO" id="GO:0050660">
    <property type="term" value="F:flavin adenine dinucleotide binding"/>
    <property type="evidence" value="ECO:0007669"/>
    <property type="project" value="InterPro"/>
</dbReference>
<dbReference type="InterPro" id="IPR000172">
    <property type="entry name" value="GMC_OxRdtase_N"/>
</dbReference>
<name>A0A844GWW2_9RHOB</name>
<dbReference type="OrthoDB" id="9785276at2"/>
<dbReference type="GO" id="GO:0016614">
    <property type="term" value="F:oxidoreductase activity, acting on CH-OH group of donors"/>
    <property type="evidence" value="ECO:0007669"/>
    <property type="project" value="InterPro"/>
</dbReference>
<feature type="domain" description="Glucose-methanol-choline oxidoreductase N-terminal" evidence="3">
    <location>
        <begin position="313"/>
        <end position="327"/>
    </location>
</feature>
<protein>
    <submittedName>
        <fullName evidence="4">FAD-binding protein</fullName>
    </submittedName>
</protein>
<keyword evidence="2" id="KW-0274">FAD</keyword>
<accession>A0A844GWW2</accession>
<dbReference type="PROSITE" id="PS00624">
    <property type="entry name" value="GMC_OXRED_2"/>
    <property type="match status" value="1"/>
</dbReference>
<dbReference type="PANTHER" id="PTHR11552">
    <property type="entry name" value="GLUCOSE-METHANOL-CHOLINE GMC OXIDOREDUCTASE"/>
    <property type="match status" value="1"/>
</dbReference>
<dbReference type="SUPFAM" id="SSF54373">
    <property type="entry name" value="FAD-linked reductases, C-terminal domain"/>
    <property type="match status" value="1"/>
</dbReference>
<keyword evidence="2" id="KW-0285">Flavoprotein</keyword>
<dbReference type="EMBL" id="WMIF01000001">
    <property type="protein sequence ID" value="MTH33186.1"/>
    <property type="molecule type" value="Genomic_DNA"/>
</dbReference>
<comment type="similarity">
    <text evidence="1">Belongs to the GMC oxidoreductase family.</text>
</comment>
<evidence type="ECO:0000313" key="5">
    <source>
        <dbReference type="Proteomes" id="UP000442533"/>
    </source>
</evidence>